<protein>
    <submittedName>
        <fullName evidence="1">Uncharacterized protein</fullName>
    </submittedName>
</protein>
<dbReference type="RefSeq" id="WP_386350914.1">
    <property type="nucleotide sequence ID" value="NZ_JBHSFG010000080.1"/>
</dbReference>
<reference evidence="2" key="1">
    <citation type="journal article" date="2019" name="Int. J. Syst. Evol. Microbiol.">
        <title>The Global Catalogue of Microorganisms (GCM) 10K type strain sequencing project: providing services to taxonomists for standard genome sequencing and annotation.</title>
        <authorList>
            <consortium name="The Broad Institute Genomics Platform"/>
            <consortium name="The Broad Institute Genome Sequencing Center for Infectious Disease"/>
            <person name="Wu L."/>
            <person name="Ma J."/>
        </authorList>
    </citation>
    <scope>NUCLEOTIDE SEQUENCE [LARGE SCALE GENOMIC DNA]</scope>
    <source>
        <strain evidence="2">DT43</strain>
    </source>
</reference>
<organism evidence="1 2">
    <name type="scientific">Streptomyces xiangluensis</name>
    <dbReference type="NCBI Taxonomy" id="2665720"/>
    <lineage>
        <taxon>Bacteria</taxon>
        <taxon>Bacillati</taxon>
        <taxon>Actinomycetota</taxon>
        <taxon>Actinomycetes</taxon>
        <taxon>Kitasatosporales</taxon>
        <taxon>Streptomycetaceae</taxon>
        <taxon>Streptomyces</taxon>
    </lineage>
</organism>
<evidence type="ECO:0000313" key="1">
    <source>
        <dbReference type="EMBL" id="MFC4470362.1"/>
    </source>
</evidence>
<gene>
    <name evidence="1" type="ORF">ACFPH6_38685</name>
</gene>
<evidence type="ECO:0000313" key="2">
    <source>
        <dbReference type="Proteomes" id="UP001596012"/>
    </source>
</evidence>
<sequence>MPMLTISSYDQGEFDAIRWLTDEQVLEESAGLLDAHMHRFTRKLQLARTRRHSG</sequence>
<accession>A0ABV8YYX2</accession>
<dbReference type="Proteomes" id="UP001596012">
    <property type="component" value="Unassembled WGS sequence"/>
</dbReference>
<name>A0ABV8YYX2_9ACTN</name>
<comment type="caution">
    <text evidence="1">The sequence shown here is derived from an EMBL/GenBank/DDBJ whole genome shotgun (WGS) entry which is preliminary data.</text>
</comment>
<dbReference type="EMBL" id="JBHSFG010000080">
    <property type="protein sequence ID" value="MFC4470362.1"/>
    <property type="molecule type" value="Genomic_DNA"/>
</dbReference>
<proteinExistence type="predicted"/>
<keyword evidence="2" id="KW-1185">Reference proteome</keyword>